<name>A0ABR9HDQ8_9ACTN</name>
<dbReference type="InterPro" id="IPR003675">
    <property type="entry name" value="Rce1/LyrA-like_dom"/>
</dbReference>
<organism evidence="3 4">
    <name type="scientific">Nocardiopsis terrae</name>
    <dbReference type="NCBI Taxonomy" id="372655"/>
    <lineage>
        <taxon>Bacteria</taxon>
        <taxon>Bacillati</taxon>
        <taxon>Actinomycetota</taxon>
        <taxon>Actinomycetes</taxon>
        <taxon>Streptosporangiales</taxon>
        <taxon>Nocardiopsidaceae</taxon>
        <taxon>Nocardiopsis</taxon>
    </lineage>
</organism>
<dbReference type="PANTHER" id="PTHR36435:SF1">
    <property type="entry name" value="CAAX AMINO TERMINAL PROTEASE FAMILY PROTEIN"/>
    <property type="match status" value="1"/>
</dbReference>
<dbReference type="InterPro" id="IPR052710">
    <property type="entry name" value="CAAX_protease"/>
</dbReference>
<gene>
    <name evidence="3" type="ORF">H4W79_001379</name>
</gene>
<dbReference type="PANTHER" id="PTHR36435">
    <property type="entry name" value="SLR1288 PROTEIN"/>
    <property type="match status" value="1"/>
</dbReference>
<evidence type="ECO:0000313" key="3">
    <source>
        <dbReference type="EMBL" id="MBE1457165.1"/>
    </source>
</evidence>
<reference evidence="3 4" key="1">
    <citation type="submission" date="2020-10" db="EMBL/GenBank/DDBJ databases">
        <title>Sequencing the genomes of 1000 actinobacteria strains.</title>
        <authorList>
            <person name="Klenk H.-P."/>
        </authorList>
    </citation>
    <scope>NUCLEOTIDE SEQUENCE [LARGE SCALE GENOMIC DNA]</scope>
    <source>
        <strain evidence="3 4">DSM 45157</strain>
    </source>
</reference>
<feature type="transmembrane region" description="Helical" evidence="1">
    <location>
        <begin position="275"/>
        <end position="298"/>
    </location>
</feature>
<feature type="domain" description="CAAX prenyl protease 2/Lysostaphin resistance protein A-like" evidence="2">
    <location>
        <begin position="167"/>
        <end position="261"/>
    </location>
</feature>
<dbReference type="Pfam" id="PF02517">
    <property type="entry name" value="Rce1-like"/>
    <property type="match status" value="1"/>
</dbReference>
<evidence type="ECO:0000259" key="2">
    <source>
        <dbReference type="Pfam" id="PF02517"/>
    </source>
</evidence>
<feature type="transmembrane region" description="Helical" evidence="1">
    <location>
        <begin position="160"/>
        <end position="181"/>
    </location>
</feature>
<keyword evidence="3" id="KW-0378">Hydrolase</keyword>
<keyword evidence="1" id="KW-0812">Transmembrane</keyword>
<feature type="transmembrane region" description="Helical" evidence="1">
    <location>
        <begin position="44"/>
        <end position="67"/>
    </location>
</feature>
<feature type="transmembrane region" description="Helical" evidence="1">
    <location>
        <begin position="128"/>
        <end position="148"/>
    </location>
</feature>
<evidence type="ECO:0000256" key="1">
    <source>
        <dbReference type="SAM" id="Phobius"/>
    </source>
</evidence>
<dbReference type="Proteomes" id="UP000598217">
    <property type="component" value="Unassembled WGS sequence"/>
</dbReference>
<dbReference type="EMBL" id="JADBDY010000001">
    <property type="protein sequence ID" value="MBE1457165.1"/>
    <property type="molecule type" value="Genomic_DNA"/>
</dbReference>
<accession>A0ABR9HDQ8</accession>
<keyword evidence="4" id="KW-1185">Reference proteome</keyword>
<feature type="transmembrane region" description="Helical" evidence="1">
    <location>
        <begin position="87"/>
        <end position="107"/>
    </location>
</feature>
<dbReference type="RefSeq" id="WP_191273143.1">
    <property type="nucleotide sequence ID" value="NZ_BMXJ01000006.1"/>
</dbReference>
<proteinExistence type="predicted"/>
<dbReference type="GO" id="GO:0008233">
    <property type="term" value="F:peptidase activity"/>
    <property type="evidence" value="ECO:0007669"/>
    <property type="project" value="UniProtKB-KW"/>
</dbReference>
<sequence length="313" mass="33317">MNDPTANHADALSDRDEPQRAENLCAEASYVRALRSRPQLWRTVLAVAVGLGSLLLVLFVAVVPAGIALDRLLGVDPFDPADPTVTIGFWLAGNLLLAALIPVSGLAQWAIYRERPRWLSSVAGRFRWLVMARAAVVVAPVWIAYTVVLHLLMPFGAPQFTAASTMLMIVAVVVVPLQSAGEEYLFRGLLFRAVGARFRRPGVGLAVATVATSLAFGAIHGSLDGWALSYYVLAGVCFALMTQRTGGLEAAVLVHAVNNTVLMVSMILADRLSDMAVVTGPVLVVPMVVMGLATVGLWKLTPSLLKPVSAVTP</sequence>
<protein>
    <submittedName>
        <fullName evidence="3">Membrane protease YdiL (CAAX protease family)</fullName>
    </submittedName>
</protein>
<keyword evidence="1" id="KW-1133">Transmembrane helix</keyword>
<comment type="caution">
    <text evidence="3">The sequence shown here is derived from an EMBL/GenBank/DDBJ whole genome shotgun (WGS) entry which is preliminary data.</text>
</comment>
<feature type="transmembrane region" description="Helical" evidence="1">
    <location>
        <begin position="202"/>
        <end position="219"/>
    </location>
</feature>
<keyword evidence="3" id="KW-0645">Protease</keyword>
<feature type="transmembrane region" description="Helical" evidence="1">
    <location>
        <begin position="248"/>
        <end position="269"/>
    </location>
</feature>
<dbReference type="GO" id="GO:0006508">
    <property type="term" value="P:proteolysis"/>
    <property type="evidence" value="ECO:0007669"/>
    <property type="project" value="UniProtKB-KW"/>
</dbReference>
<keyword evidence="1" id="KW-0472">Membrane</keyword>
<evidence type="ECO:0000313" key="4">
    <source>
        <dbReference type="Proteomes" id="UP000598217"/>
    </source>
</evidence>